<dbReference type="EMBL" id="JRES01001441">
    <property type="protein sequence ID" value="KNC22898.1"/>
    <property type="molecule type" value="Genomic_DNA"/>
</dbReference>
<protein>
    <submittedName>
        <fullName evidence="2">Uncharacterized protein</fullName>
    </submittedName>
</protein>
<evidence type="ECO:0000256" key="1">
    <source>
        <dbReference type="SAM" id="Phobius"/>
    </source>
</evidence>
<dbReference type="AlphaFoldDB" id="A0A0L0BSE4"/>
<gene>
    <name evidence="2" type="ORF">FF38_00364</name>
</gene>
<evidence type="ECO:0000313" key="3">
    <source>
        <dbReference type="Proteomes" id="UP000037069"/>
    </source>
</evidence>
<comment type="caution">
    <text evidence="2">The sequence shown here is derived from an EMBL/GenBank/DDBJ whole genome shotgun (WGS) entry which is preliminary data.</text>
</comment>
<accession>A0A0L0BSE4</accession>
<proteinExistence type="predicted"/>
<keyword evidence="1" id="KW-0812">Transmembrane</keyword>
<sequence>MQVDLRKHTAETHFWIPKILDLTTTANPSIILFFNQNPNKYSKDSNQYSYAFLAGQTCERLSQNCLILTIIYVYVHLLIHAVQA</sequence>
<keyword evidence="1" id="KW-0472">Membrane</keyword>
<dbReference type="Proteomes" id="UP000037069">
    <property type="component" value="Unassembled WGS sequence"/>
</dbReference>
<keyword evidence="1" id="KW-1133">Transmembrane helix</keyword>
<keyword evidence="3" id="KW-1185">Reference proteome</keyword>
<reference evidence="2 3" key="1">
    <citation type="journal article" date="2015" name="Nat. Commun.">
        <title>Lucilia cuprina genome unlocks parasitic fly biology to underpin future interventions.</title>
        <authorList>
            <person name="Anstead C.A."/>
            <person name="Korhonen P.K."/>
            <person name="Young N.D."/>
            <person name="Hall R.S."/>
            <person name="Jex A.R."/>
            <person name="Murali S.C."/>
            <person name="Hughes D.S."/>
            <person name="Lee S.F."/>
            <person name="Perry T."/>
            <person name="Stroehlein A.J."/>
            <person name="Ansell B.R."/>
            <person name="Breugelmans B."/>
            <person name="Hofmann A."/>
            <person name="Qu J."/>
            <person name="Dugan S."/>
            <person name="Lee S.L."/>
            <person name="Chao H."/>
            <person name="Dinh H."/>
            <person name="Han Y."/>
            <person name="Doddapaneni H.V."/>
            <person name="Worley K.C."/>
            <person name="Muzny D.M."/>
            <person name="Ioannidis P."/>
            <person name="Waterhouse R.M."/>
            <person name="Zdobnov E.M."/>
            <person name="James P.J."/>
            <person name="Bagnall N.H."/>
            <person name="Kotze A.C."/>
            <person name="Gibbs R.A."/>
            <person name="Richards S."/>
            <person name="Batterham P."/>
            <person name="Gasser R.B."/>
        </authorList>
    </citation>
    <scope>NUCLEOTIDE SEQUENCE [LARGE SCALE GENOMIC DNA]</scope>
    <source>
        <strain evidence="2 3">LS</strain>
        <tissue evidence="2">Full body</tissue>
    </source>
</reference>
<name>A0A0L0BSE4_LUCCU</name>
<evidence type="ECO:0000313" key="2">
    <source>
        <dbReference type="EMBL" id="KNC22898.1"/>
    </source>
</evidence>
<organism evidence="2 3">
    <name type="scientific">Lucilia cuprina</name>
    <name type="common">Green bottle fly</name>
    <name type="synonym">Australian sheep blowfly</name>
    <dbReference type="NCBI Taxonomy" id="7375"/>
    <lineage>
        <taxon>Eukaryota</taxon>
        <taxon>Metazoa</taxon>
        <taxon>Ecdysozoa</taxon>
        <taxon>Arthropoda</taxon>
        <taxon>Hexapoda</taxon>
        <taxon>Insecta</taxon>
        <taxon>Pterygota</taxon>
        <taxon>Neoptera</taxon>
        <taxon>Endopterygota</taxon>
        <taxon>Diptera</taxon>
        <taxon>Brachycera</taxon>
        <taxon>Muscomorpha</taxon>
        <taxon>Oestroidea</taxon>
        <taxon>Calliphoridae</taxon>
        <taxon>Luciliinae</taxon>
        <taxon>Lucilia</taxon>
    </lineage>
</organism>
<feature type="transmembrane region" description="Helical" evidence="1">
    <location>
        <begin position="65"/>
        <end position="82"/>
    </location>
</feature>